<evidence type="ECO:0000256" key="2">
    <source>
        <dbReference type="ARBA" id="ARBA00023125"/>
    </source>
</evidence>
<dbReference type="InterPro" id="IPR036390">
    <property type="entry name" value="WH_DNA-bd_sf"/>
</dbReference>
<dbReference type="InterPro" id="IPR051011">
    <property type="entry name" value="Metal_resp_trans_reg"/>
</dbReference>
<dbReference type="Gene3D" id="1.10.10.10">
    <property type="entry name" value="Winged helix-like DNA-binding domain superfamily/Winged helix DNA-binding domain"/>
    <property type="match status" value="1"/>
</dbReference>
<dbReference type="PANTHER" id="PTHR43132:SF8">
    <property type="entry name" value="HTH-TYPE TRANSCRIPTIONAL REGULATOR KMTR"/>
    <property type="match status" value="1"/>
</dbReference>
<protein>
    <recommendedName>
        <fullName evidence="4">HTH arsR-type domain-containing protein</fullName>
    </recommendedName>
</protein>
<evidence type="ECO:0000313" key="6">
    <source>
        <dbReference type="Proteomes" id="UP000322927"/>
    </source>
</evidence>
<dbReference type="GO" id="GO:0003700">
    <property type="term" value="F:DNA-binding transcription factor activity"/>
    <property type="evidence" value="ECO:0007669"/>
    <property type="project" value="InterPro"/>
</dbReference>
<proteinExistence type="predicted"/>
<dbReference type="InterPro" id="IPR011991">
    <property type="entry name" value="ArsR-like_HTH"/>
</dbReference>
<dbReference type="InterPro" id="IPR001845">
    <property type="entry name" value="HTH_ArsR_DNA-bd_dom"/>
</dbReference>
<dbReference type="GO" id="GO:0003677">
    <property type="term" value="F:DNA binding"/>
    <property type="evidence" value="ECO:0007669"/>
    <property type="project" value="UniProtKB-KW"/>
</dbReference>
<evidence type="ECO:0000259" key="4">
    <source>
        <dbReference type="SMART" id="SM00418"/>
    </source>
</evidence>
<accession>A0A5P2C1C6</accession>
<dbReference type="SMART" id="SM00418">
    <property type="entry name" value="HTH_ARSR"/>
    <property type="match status" value="1"/>
</dbReference>
<sequence>MDRCCGSTSPARIWPAPCSPKLPTRSVSCPSACTGAIPASSSARGGRGLILQPSFFCRYRPTSLFDPLLPPVLLYPIEHEAGWTDPIRLRDRSASLQTSAKLLGVVRARLLEAAADGTSTTGELARRAHTSPPNCSRHLAALRQAALIHSRRHRNTTLHTITPLGIALLNGRQPRLPA</sequence>
<dbReference type="PANTHER" id="PTHR43132">
    <property type="entry name" value="ARSENICAL RESISTANCE OPERON REPRESSOR ARSR-RELATED"/>
    <property type="match status" value="1"/>
</dbReference>
<organism evidence="5 6">
    <name type="scientific">Streptomyces venezuelae</name>
    <dbReference type="NCBI Taxonomy" id="54571"/>
    <lineage>
        <taxon>Bacteria</taxon>
        <taxon>Bacillati</taxon>
        <taxon>Actinomycetota</taxon>
        <taxon>Actinomycetes</taxon>
        <taxon>Kitasatosporales</taxon>
        <taxon>Streptomycetaceae</taxon>
        <taxon>Streptomyces</taxon>
    </lineage>
</organism>
<dbReference type="CDD" id="cd00090">
    <property type="entry name" value="HTH_ARSR"/>
    <property type="match status" value="1"/>
</dbReference>
<dbReference type="Pfam" id="PF12840">
    <property type="entry name" value="HTH_20"/>
    <property type="match status" value="1"/>
</dbReference>
<evidence type="ECO:0000313" key="5">
    <source>
        <dbReference type="EMBL" id="QES36544.1"/>
    </source>
</evidence>
<keyword evidence="2" id="KW-0238">DNA-binding</keyword>
<name>A0A5P2C1C6_STRVZ</name>
<dbReference type="SUPFAM" id="SSF46785">
    <property type="entry name" value="Winged helix' DNA-binding domain"/>
    <property type="match status" value="1"/>
</dbReference>
<dbReference type="AlphaFoldDB" id="A0A5P2C1C6"/>
<dbReference type="InterPro" id="IPR036388">
    <property type="entry name" value="WH-like_DNA-bd_sf"/>
</dbReference>
<dbReference type="OrthoDB" id="3808065at2"/>
<keyword evidence="3" id="KW-0804">Transcription</keyword>
<dbReference type="EMBL" id="CP029192">
    <property type="protein sequence ID" value="QES36544.1"/>
    <property type="molecule type" value="Genomic_DNA"/>
</dbReference>
<reference evidence="5 6" key="1">
    <citation type="submission" date="2018-05" db="EMBL/GenBank/DDBJ databases">
        <title>Streptomyces venezuelae.</title>
        <authorList>
            <person name="Kim W."/>
            <person name="Lee N."/>
            <person name="Cho B.-K."/>
        </authorList>
    </citation>
    <scope>NUCLEOTIDE SEQUENCE [LARGE SCALE GENOMIC DNA]</scope>
    <source>
        <strain evidence="5 6">ATCC 14584</strain>
    </source>
</reference>
<evidence type="ECO:0000256" key="1">
    <source>
        <dbReference type="ARBA" id="ARBA00023015"/>
    </source>
</evidence>
<dbReference type="Proteomes" id="UP000322927">
    <property type="component" value="Chromosome"/>
</dbReference>
<keyword evidence="1" id="KW-0805">Transcription regulation</keyword>
<evidence type="ECO:0000256" key="3">
    <source>
        <dbReference type="ARBA" id="ARBA00023163"/>
    </source>
</evidence>
<feature type="domain" description="HTH arsR-type" evidence="4">
    <location>
        <begin position="97"/>
        <end position="173"/>
    </location>
</feature>
<gene>
    <name evidence="5" type="ORF">DEJ48_26915</name>
</gene>